<evidence type="ECO:0000259" key="14">
    <source>
        <dbReference type="Pfam" id="PF01292"/>
    </source>
</evidence>
<dbReference type="PANTHER" id="PTHR30529">
    <property type="entry name" value="CYTOCHROME B561"/>
    <property type="match status" value="1"/>
</dbReference>
<evidence type="ECO:0000256" key="10">
    <source>
        <dbReference type="ARBA" id="ARBA00023004"/>
    </source>
</evidence>
<evidence type="ECO:0000256" key="3">
    <source>
        <dbReference type="ARBA" id="ARBA00022448"/>
    </source>
</evidence>
<proteinExistence type="inferred from homology"/>
<accession>A0A3N5DNB2</accession>
<dbReference type="EMBL" id="RPFZ01000001">
    <property type="protein sequence ID" value="RPF72415.1"/>
    <property type="molecule type" value="Genomic_DNA"/>
</dbReference>
<dbReference type="RefSeq" id="WP_123881975.1">
    <property type="nucleotide sequence ID" value="NZ_RPFZ01000001.1"/>
</dbReference>
<name>A0A3N5DNB2_9SPHN</name>
<evidence type="ECO:0000313" key="15">
    <source>
        <dbReference type="EMBL" id="RPF72415.1"/>
    </source>
</evidence>
<sequence length="189" mass="20777">MTDATTKSRYSLGAMIFHWAIAIAVIWNWRLAETAHETADRAHGAALMADHKALGITILALTLGRIAWRLTHKLPPLPANYATWERVLARGTHLIFYILLVALPLAGWIANSLGGKMIDYFGLFTIPALPVGQNGDLGHSIFEVHATTGTIMIWLIGLHILGALKHTFFDKDGGIFRMLPFGSVGAERR</sequence>
<keyword evidence="4" id="KW-1003">Cell membrane</keyword>
<comment type="subcellular location">
    <subcellularLocation>
        <location evidence="2">Cell membrane</location>
        <topology evidence="2">Multi-pass membrane protein</topology>
    </subcellularLocation>
</comment>
<dbReference type="InterPro" id="IPR011577">
    <property type="entry name" value="Cyt_b561_bac/Ni-Hgenase"/>
</dbReference>
<keyword evidence="8" id="KW-0249">Electron transport</keyword>
<dbReference type="InterPro" id="IPR052168">
    <property type="entry name" value="Cytochrome_b561_oxidase"/>
</dbReference>
<feature type="transmembrane region" description="Helical" evidence="13">
    <location>
        <begin position="12"/>
        <end position="32"/>
    </location>
</feature>
<comment type="similarity">
    <text evidence="12">Belongs to the cytochrome b561 family.</text>
</comment>
<evidence type="ECO:0000256" key="11">
    <source>
        <dbReference type="ARBA" id="ARBA00023136"/>
    </source>
</evidence>
<evidence type="ECO:0000256" key="4">
    <source>
        <dbReference type="ARBA" id="ARBA00022475"/>
    </source>
</evidence>
<dbReference type="GO" id="GO:0046872">
    <property type="term" value="F:metal ion binding"/>
    <property type="evidence" value="ECO:0007669"/>
    <property type="project" value="UniProtKB-KW"/>
</dbReference>
<keyword evidence="5" id="KW-0349">Heme</keyword>
<evidence type="ECO:0000256" key="13">
    <source>
        <dbReference type="SAM" id="Phobius"/>
    </source>
</evidence>
<keyword evidence="11 13" id="KW-0472">Membrane</keyword>
<dbReference type="PANTHER" id="PTHR30529:SF1">
    <property type="entry name" value="CYTOCHROME B561 HOMOLOG 2"/>
    <property type="match status" value="1"/>
</dbReference>
<keyword evidence="7" id="KW-0479">Metal-binding</keyword>
<evidence type="ECO:0000256" key="8">
    <source>
        <dbReference type="ARBA" id="ARBA00022982"/>
    </source>
</evidence>
<evidence type="ECO:0000256" key="7">
    <source>
        <dbReference type="ARBA" id="ARBA00022723"/>
    </source>
</evidence>
<evidence type="ECO:0000256" key="2">
    <source>
        <dbReference type="ARBA" id="ARBA00004651"/>
    </source>
</evidence>
<keyword evidence="10" id="KW-0408">Iron</keyword>
<comment type="caution">
    <text evidence="15">The sequence shown here is derived from an EMBL/GenBank/DDBJ whole genome shotgun (WGS) entry which is preliminary data.</text>
</comment>
<dbReference type="Pfam" id="PF01292">
    <property type="entry name" value="Ni_hydr_CYTB"/>
    <property type="match status" value="1"/>
</dbReference>
<evidence type="ECO:0000256" key="5">
    <source>
        <dbReference type="ARBA" id="ARBA00022617"/>
    </source>
</evidence>
<evidence type="ECO:0000256" key="1">
    <source>
        <dbReference type="ARBA" id="ARBA00001970"/>
    </source>
</evidence>
<protein>
    <submittedName>
        <fullName evidence="15">Cytochrome b</fullName>
    </submittedName>
</protein>
<keyword evidence="6 13" id="KW-0812">Transmembrane</keyword>
<evidence type="ECO:0000256" key="9">
    <source>
        <dbReference type="ARBA" id="ARBA00022989"/>
    </source>
</evidence>
<gene>
    <name evidence="15" type="ORF">EG799_12840</name>
</gene>
<reference evidence="15 16" key="1">
    <citation type="submission" date="2018-11" db="EMBL/GenBank/DDBJ databases">
        <title>Erythrobacter spongiae sp. nov., isolated from a marine sponge.</title>
        <authorList>
            <person name="Zhuang L."/>
            <person name="Luo L."/>
        </authorList>
    </citation>
    <scope>NUCLEOTIDE SEQUENCE [LARGE SCALE GENOMIC DNA]</scope>
    <source>
        <strain evidence="15 16">HN-E23</strain>
    </source>
</reference>
<feature type="transmembrane region" description="Helical" evidence="13">
    <location>
        <begin position="91"/>
        <end position="110"/>
    </location>
</feature>
<dbReference type="InterPro" id="IPR016174">
    <property type="entry name" value="Di-haem_cyt_TM"/>
</dbReference>
<dbReference type="GO" id="GO:0005886">
    <property type="term" value="C:plasma membrane"/>
    <property type="evidence" value="ECO:0007669"/>
    <property type="project" value="UniProtKB-SubCell"/>
</dbReference>
<dbReference type="GO" id="GO:0009055">
    <property type="term" value="F:electron transfer activity"/>
    <property type="evidence" value="ECO:0007669"/>
    <property type="project" value="InterPro"/>
</dbReference>
<keyword evidence="9 13" id="KW-1133">Transmembrane helix</keyword>
<keyword evidence="16" id="KW-1185">Reference proteome</keyword>
<evidence type="ECO:0000256" key="6">
    <source>
        <dbReference type="ARBA" id="ARBA00022692"/>
    </source>
</evidence>
<dbReference type="Proteomes" id="UP000275232">
    <property type="component" value="Unassembled WGS sequence"/>
</dbReference>
<dbReference type="AlphaFoldDB" id="A0A3N5DNB2"/>
<keyword evidence="3" id="KW-0813">Transport</keyword>
<dbReference type="OrthoDB" id="1247465at2"/>
<comment type="cofactor">
    <cofactor evidence="1">
        <name>heme b</name>
        <dbReference type="ChEBI" id="CHEBI:60344"/>
    </cofactor>
</comment>
<dbReference type="SUPFAM" id="SSF81342">
    <property type="entry name" value="Transmembrane di-heme cytochromes"/>
    <property type="match status" value="1"/>
</dbReference>
<evidence type="ECO:0000256" key="12">
    <source>
        <dbReference type="ARBA" id="ARBA00037975"/>
    </source>
</evidence>
<organism evidence="15 16">
    <name type="scientific">Aurantiacibacter spongiae</name>
    <dbReference type="NCBI Taxonomy" id="2488860"/>
    <lineage>
        <taxon>Bacteria</taxon>
        <taxon>Pseudomonadati</taxon>
        <taxon>Pseudomonadota</taxon>
        <taxon>Alphaproteobacteria</taxon>
        <taxon>Sphingomonadales</taxon>
        <taxon>Erythrobacteraceae</taxon>
        <taxon>Aurantiacibacter</taxon>
    </lineage>
</organism>
<evidence type="ECO:0000313" key="16">
    <source>
        <dbReference type="Proteomes" id="UP000275232"/>
    </source>
</evidence>
<dbReference type="GO" id="GO:0022904">
    <property type="term" value="P:respiratory electron transport chain"/>
    <property type="evidence" value="ECO:0007669"/>
    <property type="project" value="InterPro"/>
</dbReference>
<feature type="domain" description="Cytochrome b561 bacterial/Ni-hydrogenase" evidence="14">
    <location>
        <begin position="9"/>
        <end position="180"/>
    </location>
</feature>
<dbReference type="GO" id="GO:0020037">
    <property type="term" value="F:heme binding"/>
    <property type="evidence" value="ECO:0007669"/>
    <property type="project" value="TreeGrafter"/>
</dbReference>